<proteinExistence type="predicted"/>
<sequence>MTKDKGQMNATSVFGLEVAEKVIFGDYVMMTHEVPPPSPGLNTIDWPDHGGKGAYCRMLSERNQNVSLSQLMKQPMQWPDIVTHNGLSGRLSLITGKIVPAAPGRYDRKEYYEIKPGSDGGRYRGRQKLRNIKSIYDQFALPYRPGSLYPALRQVWIPLTGDRAFGNFCRTLCAREGLAAVHVRLKVTRPQDGLLLYKVCVEFGYREEQTQKVNEAALAKHIMGTYLRCMVPDQVKQLLEELGDTSYKGDPIPRIKCRFDAIEALRPYQQAIDESLFQRGAAYPGDTFLIVCDEAAYRHLMPYYGPTVHSVWAKIRALAETSAELFAGRQGKTDLIQRVIVPVEEFARLAAELIPGLKEFADAVLRWIYENPGKSVAMVLVPVIITGGLAVAIEPALLAAEALIAEEALIATELTAGETIGAEMIGTLGRTALPQALVETSSGSAVASMTASRAVAMTFEEVALAQLGGAGAAANTTSNVVPLLTAMKAAAPHVMQKAGLAAAAGVAVMTFSAQAYADPSRSGTPGSAKGAGTLIAEHTSGIYMVPERAMPVGPSRGPVKDSLINIHDYGQTRQNSGSLRPAERLPPLKVRYLGKVTIS</sequence>
<evidence type="ECO:0000313" key="1">
    <source>
        <dbReference type="EMBL" id="MCD5311091.1"/>
    </source>
</evidence>
<dbReference type="RefSeq" id="WP_231440269.1">
    <property type="nucleotide sequence ID" value="NZ_JAJOMB010000004.1"/>
</dbReference>
<accession>A0A9X1ND67</accession>
<keyword evidence="2" id="KW-1185">Reference proteome</keyword>
<organism evidence="1 2">
    <name type="scientific">Kineosporia babensis</name>
    <dbReference type="NCBI Taxonomy" id="499548"/>
    <lineage>
        <taxon>Bacteria</taxon>
        <taxon>Bacillati</taxon>
        <taxon>Actinomycetota</taxon>
        <taxon>Actinomycetes</taxon>
        <taxon>Kineosporiales</taxon>
        <taxon>Kineosporiaceae</taxon>
        <taxon>Kineosporia</taxon>
    </lineage>
</organism>
<reference evidence="1" key="1">
    <citation type="submission" date="2021-11" db="EMBL/GenBank/DDBJ databases">
        <title>Streptomyces corallinus and Kineosporia corallina sp. nov., two new coral-derived marine actinobacteria.</title>
        <authorList>
            <person name="Buangrab K."/>
            <person name="Sutthacheep M."/>
            <person name="Yeemin T."/>
            <person name="Harunari E."/>
            <person name="Igarashi Y."/>
            <person name="Sripreechasak P."/>
            <person name="Kanchanasin P."/>
            <person name="Tanasupawat S."/>
            <person name="Phongsopitanun W."/>
        </authorList>
    </citation>
    <scope>NUCLEOTIDE SEQUENCE</scope>
    <source>
        <strain evidence="1">JCM 31032</strain>
    </source>
</reference>
<comment type="caution">
    <text evidence="1">The sequence shown here is derived from an EMBL/GenBank/DDBJ whole genome shotgun (WGS) entry which is preliminary data.</text>
</comment>
<evidence type="ECO:0000313" key="2">
    <source>
        <dbReference type="Proteomes" id="UP001138997"/>
    </source>
</evidence>
<gene>
    <name evidence="1" type="ORF">LR394_09300</name>
</gene>
<protein>
    <submittedName>
        <fullName evidence="1">Uncharacterized protein</fullName>
    </submittedName>
</protein>
<dbReference type="Proteomes" id="UP001138997">
    <property type="component" value="Unassembled WGS sequence"/>
</dbReference>
<name>A0A9X1ND67_9ACTN</name>
<dbReference type="AlphaFoldDB" id="A0A9X1ND67"/>
<dbReference type="EMBL" id="JAJOMB010000004">
    <property type="protein sequence ID" value="MCD5311091.1"/>
    <property type="molecule type" value="Genomic_DNA"/>
</dbReference>